<feature type="region of interest" description="Disordered" evidence="1">
    <location>
        <begin position="41"/>
        <end position="81"/>
    </location>
</feature>
<sequence>MSRELVEIVDGTHNSGGALSLLGMFFLSLWIISMVIFSCGDDDDDPRRRRGGRSGLSGLGGDGGGADGGGGGGGGGGFGGG</sequence>
<protein>
    <submittedName>
        <fullName evidence="3">Uncharacterized protein</fullName>
    </submittedName>
</protein>
<keyword evidence="2" id="KW-1133">Transmembrane helix</keyword>
<accession>A0A445BY30</accession>
<dbReference type="AlphaFoldDB" id="A0A445BY30"/>
<proteinExistence type="predicted"/>
<reference evidence="3 4" key="1">
    <citation type="submission" date="2019-01" db="EMBL/GenBank/DDBJ databases">
        <title>Sequencing of cultivated peanut Arachis hypogaea provides insights into genome evolution and oil improvement.</title>
        <authorList>
            <person name="Chen X."/>
        </authorList>
    </citation>
    <scope>NUCLEOTIDE SEQUENCE [LARGE SCALE GENOMIC DNA]</scope>
    <source>
        <strain evidence="4">cv. Fuhuasheng</strain>
        <tissue evidence="3">Leaves</tissue>
    </source>
</reference>
<evidence type="ECO:0000256" key="2">
    <source>
        <dbReference type="SAM" id="Phobius"/>
    </source>
</evidence>
<evidence type="ECO:0000256" key="1">
    <source>
        <dbReference type="SAM" id="MobiDB-lite"/>
    </source>
</evidence>
<feature type="compositionally biased region" description="Gly residues" evidence="1">
    <location>
        <begin position="53"/>
        <end position="81"/>
    </location>
</feature>
<comment type="caution">
    <text evidence="3">The sequence shown here is derived from an EMBL/GenBank/DDBJ whole genome shotgun (WGS) entry which is preliminary data.</text>
</comment>
<evidence type="ECO:0000313" key="3">
    <source>
        <dbReference type="EMBL" id="RYR43542.1"/>
    </source>
</evidence>
<organism evidence="3 4">
    <name type="scientific">Arachis hypogaea</name>
    <name type="common">Peanut</name>
    <dbReference type="NCBI Taxonomy" id="3818"/>
    <lineage>
        <taxon>Eukaryota</taxon>
        <taxon>Viridiplantae</taxon>
        <taxon>Streptophyta</taxon>
        <taxon>Embryophyta</taxon>
        <taxon>Tracheophyta</taxon>
        <taxon>Spermatophyta</taxon>
        <taxon>Magnoliopsida</taxon>
        <taxon>eudicotyledons</taxon>
        <taxon>Gunneridae</taxon>
        <taxon>Pentapetalae</taxon>
        <taxon>rosids</taxon>
        <taxon>fabids</taxon>
        <taxon>Fabales</taxon>
        <taxon>Fabaceae</taxon>
        <taxon>Papilionoideae</taxon>
        <taxon>50 kb inversion clade</taxon>
        <taxon>dalbergioids sensu lato</taxon>
        <taxon>Dalbergieae</taxon>
        <taxon>Pterocarpus clade</taxon>
        <taxon>Arachis</taxon>
    </lineage>
</organism>
<dbReference type="EMBL" id="SDMP01000008">
    <property type="protein sequence ID" value="RYR43542.1"/>
    <property type="molecule type" value="Genomic_DNA"/>
</dbReference>
<keyword evidence="2" id="KW-0472">Membrane</keyword>
<keyword evidence="2" id="KW-0812">Transmembrane</keyword>
<feature type="transmembrane region" description="Helical" evidence="2">
    <location>
        <begin position="20"/>
        <end position="40"/>
    </location>
</feature>
<gene>
    <name evidence="3" type="ORF">Ahy_A08g039943</name>
</gene>
<keyword evidence="4" id="KW-1185">Reference proteome</keyword>
<dbReference type="Proteomes" id="UP000289738">
    <property type="component" value="Chromosome A08"/>
</dbReference>
<name>A0A445BY30_ARAHY</name>
<evidence type="ECO:0000313" key="4">
    <source>
        <dbReference type="Proteomes" id="UP000289738"/>
    </source>
</evidence>